<reference evidence="11" key="2">
    <citation type="submission" date="2025-08" db="UniProtKB">
        <authorList>
            <consortium name="Ensembl"/>
        </authorList>
    </citation>
    <scope>IDENTIFICATION</scope>
</reference>
<evidence type="ECO:0000256" key="3">
    <source>
        <dbReference type="ARBA" id="ARBA00008135"/>
    </source>
</evidence>
<dbReference type="FunFam" id="1.10.442.10:FF:000001">
    <property type="entry name" value="Cytochrome c oxidase subunit 4 isoform 1"/>
    <property type="match status" value="1"/>
</dbReference>
<dbReference type="GeneTree" id="ENSGT00390000002407"/>
<evidence type="ECO:0000256" key="8">
    <source>
        <dbReference type="ARBA" id="ARBA00023136"/>
    </source>
</evidence>
<proteinExistence type="inferred from homology"/>
<dbReference type="AlphaFoldDB" id="A0A4W2H063"/>
<dbReference type="Pfam" id="PF02936">
    <property type="entry name" value="COX4"/>
    <property type="match status" value="1"/>
</dbReference>
<evidence type="ECO:0000256" key="2">
    <source>
        <dbReference type="ARBA" id="ARBA00004673"/>
    </source>
</evidence>
<evidence type="ECO:0000256" key="9">
    <source>
        <dbReference type="SAM" id="MobiDB-lite"/>
    </source>
</evidence>
<comment type="pathway">
    <text evidence="2">Energy metabolism; oxidative phosphorylation.</text>
</comment>
<keyword evidence="7" id="KW-0496">Mitochondrion</keyword>
<evidence type="ECO:0000313" key="12">
    <source>
        <dbReference type="Proteomes" id="UP000429181"/>
    </source>
</evidence>
<evidence type="ECO:0000256" key="7">
    <source>
        <dbReference type="ARBA" id="ARBA00023128"/>
    </source>
</evidence>
<dbReference type="GO" id="GO:0045277">
    <property type="term" value="C:respiratory chain complex IV"/>
    <property type="evidence" value="ECO:0007669"/>
    <property type="project" value="InterPro"/>
</dbReference>
<dbReference type="CDD" id="cd00922">
    <property type="entry name" value="Cyt_c_Oxidase_IV"/>
    <property type="match status" value="1"/>
</dbReference>
<dbReference type="GO" id="GO:0005743">
    <property type="term" value="C:mitochondrial inner membrane"/>
    <property type="evidence" value="ECO:0007669"/>
    <property type="project" value="UniProtKB-SubCell"/>
</dbReference>
<reference evidence="11 12" key="1">
    <citation type="submission" date="2018-11" db="EMBL/GenBank/DDBJ databases">
        <title>Haplotype-resolved cattle genomes.</title>
        <authorList>
            <person name="Low W.Y."/>
            <person name="Tearle R."/>
            <person name="Bickhart D.M."/>
            <person name="Rosen B.D."/>
            <person name="Koren S."/>
            <person name="Rhie A."/>
            <person name="Hiendleder S."/>
            <person name="Phillippy A.M."/>
            <person name="Smith T.P.L."/>
            <person name="Williams J.L."/>
        </authorList>
    </citation>
    <scope>NUCLEOTIDE SEQUENCE [LARGE SCALE GENOMIC DNA]</scope>
</reference>
<dbReference type="Gene3D" id="1.10.442.10">
    <property type="entry name" value="Cytochrome c oxidase subunit IV"/>
    <property type="match status" value="1"/>
</dbReference>
<keyword evidence="6 10" id="KW-1133">Transmembrane helix</keyword>
<sequence>MPGGIPQAIPKFYPCSFLQQEALGLRSKAGKTWVLKSPLRVFQVEETAVSRSVKARSSSWDNQLRGLSCLDPGLYQLVAWTQGSISWWSPEARPGWAGKLRHGVNVTVQSLSPGCGWEPPGTRAGRSQAGRSHAGAALGKAVGRAPGRRQRSSPSAACSLLLALQTWVAFWLSPSRKMTFRAAWSLTLRQGGLGIRGIHSPGSTAHGKEKMPPYTNYHAQRSYPMPEEPFCMELNAEQRALKEKEKGSWTQLSHAEKVALYRLQFHQTFAEMNRRSNEWKTVMGCVFFFCGFTGLLIWWQRVYVFRKKPITLTDEWKAQQLQRILDMKGNPVQGLASRWDYERKEWKK</sequence>
<comment type="subcellular location">
    <subcellularLocation>
        <location evidence="1">Mitochondrion inner membrane</location>
        <topology evidence="1">Single-pass membrane protein</topology>
    </subcellularLocation>
</comment>
<dbReference type="RefSeq" id="XP_027414678.1">
    <property type="nucleotide sequence ID" value="XM_027558877.1"/>
</dbReference>
<evidence type="ECO:0000313" key="11">
    <source>
        <dbReference type="Ensembl" id="ENSBIXP00005023255.1"/>
    </source>
</evidence>
<keyword evidence="8 10" id="KW-0472">Membrane</keyword>
<dbReference type="Ensembl" id="ENSBIXT00005038014.1">
    <property type="protein sequence ID" value="ENSBIXP00005023255.1"/>
    <property type="gene ID" value="ENSBIXG00005004444.1"/>
</dbReference>
<keyword evidence="5" id="KW-0999">Mitochondrion inner membrane</keyword>
<dbReference type="InterPro" id="IPR036639">
    <property type="entry name" value="Cyt_c_oxidase_su4_sf"/>
</dbReference>
<dbReference type="PANTHER" id="PTHR10707:SF11">
    <property type="entry name" value="CYTOCHROME C OXIDASE SUBUNIT 4 ISOFORM 2, MITOCHONDRIAL"/>
    <property type="match status" value="1"/>
</dbReference>
<dbReference type="InterPro" id="IPR004203">
    <property type="entry name" value="Cyt_c_oxidase_su4_fam"/>
</dbReference>
<name>A0A4W2H063_BOBOX</name>
<feature type="region of interest" description="Disordered" evidence="9">
    <location>
        <begin position="115"/>
        <end position="151"/>
    </location>
</feature>
<evidence type="ECO:0000256" key="1">
    <source>
        <dbReference type="ARBA" id="ARBA00004434"/>
    </source>
</evidence>
<gene>
    <name evidence="11" type="primary">LOC113903152</name>
</gene>
<protein>
    <submittedName>
        <fullName evidence="11">Cytochrome c oxidase subunit 4 isoform 2, mitochondrial</fullName>
    </submittedName>
</protein>
<dbReference type="RefSeq" id="XP_027414679.1">
    <property type="nucleotide sequence ID" value="XM_027558878.1"/>
</dbReference>
<keyword evidence="4 10" id="KW-0812">Transmembrane</keyword>
<dbReference type="PANTHER" id="PTHR10707">
    <property type="entry name" value="CYTOCHROME C OXIDASE SUBUNIT IV"/>
    <property type="match status" value="1"/>
</dbReference>
<dbReference type="GeneID" id="113903152"/>
<accession>A0A4W2H063</accession>
<dbReference type="PRINTS" id="PR01873">
    <property type="entry name" value="CYTCOXIDASE4"/>
</dbReference>
<dbReference type="SUPFAM" id="SSF81406">
    <property type="entry name" value="Mitochondrial cytochrome c oxidase subunit IV"/>
    <property type="match status" value="1"/>
</dbReference>
<dbReference type="Proteomes" id="UP000429181">
    <property type="component" value="Chromosome 13"/>
</dbReference>
<dbReference type="InterPro" id="IPR013288">
    <property type="entry name" value="Cyt_c_oxidase_su4"/>
</dbReference>
<evidence type="ECO:0000256" key="6">
    <source>
        <dbReference type="ARBA" id="ARBA00022989"/>
    </source>
</evidence>
<organism evidence="11 12">
    <name type="scientific">Bos indicus x Bos taurus</name>
    <name type="common">Hybrid cattle</name>
    <dbReference type="NCBI Taxonomy" id="30522"/>
    <lineage>
        <taxon>Eukaryota</taxon>
        <taxon>Metazoa</taxon>
        <taxon>Chordata</taxon>
        <taxon>Craniata</taxon>
        <taxon>Vertebrata</taxon>
        <taxon>Euteleostomi</taxon>
        <taxon>Mammalia</taxon>
        <taxon>Eutheria</taxon>
        <taxon>Laurasiatheria</taxon>
        <taxon>Artiodactyla</taxon>
        <taxon>Ruminantia</taxon>
        <taxon>Pecora</taxon>
        <taxon>Bovidae</taxon>
        <taxon>Bovinae</taxon>
        <taxon>Bos</taxon>
    </lineage>
</organism>
<dbReference type="GO" id="GO:0006123">
    <property type="term" value="P:mitochondrial electron transport, cytochrome c to oxygen"/>
    <property type="evidence" value="ECO:0007669"/>
    <property type="project" value="InterPro"/>
</dbReference>
<evidence type="ECO:0000256" key="4">
    <source>
        <dbReference type="ARBA" id="ARBA00022692"/>
    </source>
</evidence>
<dbReference type="UniPathway" id="UPA00705"/>
<evidence type="ECO:0000256" key="5">
    <source>
        <dbReference type="ARBA" id="ARBA00022792"/>
    </source>
</evidence>
<feature type="transmembrane region" description="Helical" evidence="10">
    <location>
        <begin position="281"/>
        <end position="299"/>
    </location>
</feature>
<evidence type="ECO:0000256" key="10">
    <source>
        <dbReference type="SAM" id="Phobius"/>
    </source>
</evidence>
<comment type="similarity">
    <text evidence="3">Belongs to the cytochrome c oxidase IV family.</text>
</comment>